<feature type="domain" description="Dienelactone hydrolase" evidence="2">
    <location>
        <begin position="81"/>
        <end position="202"/>
    </location>
</feature>
<evidence type="ECO:0000256" key="1">
    <source>
        <dbReference type="ARBA" id="ARBA00022801"/>
    </source>
</evidence>
<keyword evidence="4" id="KW-1185">Reference proteome</keyword>
<reference evidence="3 4" key="1">
    <citation type="submission" date="2018-03" db="EMBL/GenBank/DDBJ databases">
        <title>Draft genome of Nitrosomonas supralitoralis APG5.</title>
        <authorList>
            <person name="Urakawa H."/>
            <person name="Lopez J.V."/>
        </authorList>
    </citation>
    <scope>NUCLEOTIDE SEQUENCE [LARGE SCALE GENOMIC DNA]</scope>
    <source>
        <strain evidence="3 4">APG5</strain>
    </source>
</reference>
<evidence type="ECO:0000313" key="4">
    <source>
        <dbReference type="Proteomes" id="UP000241912"/>
    </source>
</evidence>
<dbReference type="InterPro" id="IPR002925">
    <property type="entry name" value="Dienelactn_hydro"/>
</dbReference>
<dbReference type="Gene3D" id="3.40.50.1820">
    <property type="entry name" value="alpha/beta hydrolase"/>
    <property type="match status" value="1"/>
</dbReference>
<proteinExistence type="predicted"/>
<sequence>MTMVKITVGTVELNGELVLPASTRSIVLFAHGSGSSRFSPRNTYVARELQQKGVGTMLFDLLTDAEDQDYAMRFNIDFLTCRLLAATAWIQANPETQMLKIGYFGASTGAAAALQAAARMGSVIAAVVSRGGRPDLAGEIALSQVTASVLLIVGSEDYGVIELNEQAYALMRCVKDLVLIPGATHLFEEPDTLEQAAQHATHWFMKYL</sequence>
<dbReference type="InterPro" id="IPR029058">
    <property type="entry name" value="AB_hydrolase_fold"/>
</dbReference>
<dbReference type="AlphaFoldDB" id="A0A2P7NXD5"/>
<accession>A0A2P7NXD5</accession>
<dbReference type="EMBL" id="PXXU01000009">
    <property type="protein sequence ID" value="PSJ18124.1"/>
    <property type="molecule type" value="Genomic_DNA"/>
</dbReference>
<evidence type="ECO:0000259" key="2">
    <source>
        <dbReference type="Pfam" id="PF01738"/>
    </source>
</evidence>
<gene>
    <name evidence="3" type="ORF">C7H79_04515</name>
</gene>
<dbReference type="Pfam" id="PF01738">
    <property type="entry name" value="DLH"/>
    <property type="match status" value="1"/>
</dbReference>
<protein>
    <submittedName>
        <fullName evidence="3">Hydrolase</fullName>
    </submittedName>
</protein>
<comment type="caution">
    <text evidence="3">The sequence shown here is derived from an EMBL/GenBank/DDBJ whole genome shotgun (WGS) entry which is preliminary data.</text>
</comment>
<dbReference type="InterPro" id="IPR050261">
    <property type="entry name" value="FrsA_esterase"/>
</dbReference>
<organism evidence="3 4">
    <name type="scientific">Nitrosomonas supralitoralis</name>
    <dbReference type="NCBI Taxonomy" id="2116706"/>
    <lineage>
        <taxon>Bacteria</taxon>
        <taxon>Pseudomonadati</taxon>
        <taxon>Pseudomonadota</taxon>
        <taxon>Betaproteobacteria</taxon>
        <taxon>Nitrosomonadales</taxon>
        <taxon>Nitrosomonadaceae</taxon>
        <taxon>Nitrosomonas</taxon>
    </lineage>
</organism>
<dbReference type="SUPFAM" id="SSF53474">
    <property type="entry name" value="alpha/beta-Hydrolases"/>
    <property type="match status" value="1"/>
</dbReference>
<dbReference type="GO" id="GO:0052689">
    <property type="term" value="F:carboxylic ester hydrolase activity"/>
    <property type="evidence" value="ECO:0007669"/>
    <property type="project" value="UniProtKB-ARBA"/>
</dbReference>
<dbReference type="PANTHER" id="PTHR22946:SF9">
    <property type="entry name" value="POLYKETIDE TRANSFERASE AF380"/>
    <property type="match status" value="1"/>
</dbReference>
<keyword evidence="1 3" id="KW-0378">Hydrolase</keyword>
<dbReference type="OrthoDB" id="9810066at2"/>
<name>A0A2P7NXD5_9PROT</name>
<evidence type="ECO:0000313" key="3">
    <source>
        <dbReference type="EMBL" id="PSJ18124.1"/>
    </source>
</evidence>
<dbReference type="Proteomes" id="UP000241912">
    <property type="component" value="Unassembled WGS sequence"/>
</dbReference>
<dbReference type="RefSeq" id="WP_106706107.1">
    <property type="nucleotide sequence ID" value="NZ_PXXU01000009.1"/>
</dbReference>
<dbReference type="PANTHER" id="PTHR22946">
    <property type="entry name" value="DIENELACTONE HYDROLASE DOMAIN-CONTAINING PROTEIN-RELATED"/>
    <property type="match status" value="1"/>
</dbReference>